<evidence type="ECO:0000256" key="1">
    <source>
        <dbReference type="ARBA" id="ARBA00022505"/>
    </source>
</evidence>
<dbReference type="InterPro" id="IPR050028">
    <property type="entry name" value="XdhA_XDHase"/>
</dbReference>
<proteinExistence type="predicted"/>
<dbReference type="SMART" id="SM01008">
    <property type="entry name" value="Ald_Xan_dh_C"/>
    <property type="match status" value="1"/>
</dbReference>
<accession>A0AAV5B2S6</accession>
<keyword evidence="2" id="KW-0560">Oxidoreductase</keyword>
<evidence type="ECO:0000313" key="5">
    <source>
        <dbReference type="Proteomes" id="UP001055025"/>
    </source>
</evidence>
<sequence>MKEFKEVGRPLKRVDAFDKVTGRAKYCYDLLPTDHLVAKMVLATVGNGRVVSIDTSEAEEIPGVVGVYTCFDPDLPQQPFGTAGHPWSCDPGHQDIQDRNILTQRVRQYGDVVAAVVAEDTVAADRAVRAVKVEYEEYPLELTRFEAVDRPEDFPPLHEARPNNIIAHVDNRTEVQGGYETVEQILDDPQWHRTHIEVKTPRQSQAHIELCLSFAYGEGDRIVVVSSTQLPHICRRIVAQALGRPWGDIRVIKPYIGGGFGNKQDILYEPLNAWLCEKVGGRCVLLELTREEVFAYTRSRQPKECHIDAAWDDDMNLKARSLEGWSNQGSYAAHGHALMANTANSFRQEYSAKELAHHGVATTFYSNETCAGAMRAYGVPEGNWAAEVLMSDIAYDMGWDGAEFRLNNFMELGYKDPFWPGPLCCYSRGIDECVAKGKELIGWDEKRAAYKDQTGPVRRGVGMALFSYKTSVAGLSLETSNVRMHLAQDGSIMLQMGATEIGQGADTVFSQMAAETVGVPTETVHIVSQQDTDVTPYDSGAYASRQTYVAGTACRKVAEELREKILDYAAFLNPKRQGPFDMRDGVIYDVAGNEVTTIGEVSIQSYYHPTNAKQIEAQDGINVQENTFAMGACFVDLTVDIPMAKVTVNDVVEVHDSGVIINPKTAEQQVHGGIAQSVGMALSEELLTNPKDGSIRNNNLLDYKIPTMMDLPDLTADFVETYDPTGPYGNKALGECPCIPAAPAVRDAILNATGVKFYEAPMTPQRLFEGFKKEGLI</sequence>
<dbReference type="SUPFAM" id="SSF54665">
    <property type="entry name" value="CO dehydrogenase molybdoprotein N-domain-like"/>
    <property type="match status" value="1"/>
</dbReference>
<dbReference type="InterPro" id="IPR037165">
    <property type="entry name" value="AldOxase/xan_DH_Mopterin-bd_sf"/>
</dbReference>
<comment type="caution">
    <text evidence="4">The sequence shown here is derived from an EMBL/GenBank/DDBJ whole genome shotgun (WGS) entry which is preliminary data.</text>
</comment>
<dbReference type="PANTHER" id="PTHR11908:SF132">
    <property type="entry name" value="ALDEHYDE OXIDASE 1-RELATED"/>
    <property type="match status" value="1"/>
</dbReference>
<dbReference type="Pfam" id="PF20256">
    <property type="entry name" value="MoCoBD_2"/>
    <property type="match status" value="1"/>
</dbReference>
<reference evidence="4" key="1">
    <citation type="journal article" date="2022" name="Int. J. Syst. Evol. Microbiol.">
        <title>Granulimonas faecalis gen. nov., sp. nov., and Leptogranulimonas caecicola gen. nov., sp. nov., novel lactate-producing Atopobiaceae bacteria isolated from mouse intestines, and an emended description of the family Atopobiaceae.</title>
        <authorList>
            <person name="Morinaga K."/>
            <person name="Kusada H."/>
            <person name="Sakamoto S."/>
            <person name="Murakami T."/>
            <person name="Toyoda A."/>
            <person name="Mori H."/>
            <person name="Meng X.Y."/>
            <person name="Takashino M."/>
            <person name="Murotomi K."/>
            <person name="Tamaki H."/>
        </authorList>
    </citation>
    <scope>NUCLEOTIDE SEQUENCE</scope>
    <source>
        <strain evidence="4">OPF53</strain>
    </source>
</reference>
<keyword evidence="5" id="KW-1185">Reference proteome</keyword>
<dbReference type="Pfam" id="PF02738">
    <property type="entry name" value="MoCoBD_1"/>
    <property type="match status" value="1"/>
</dbReference>
<dbReference type="Gene3D" id="3.90.1170.50">
    <property type="entry name" value="Aldehyde oxidase/xanthine dehydrogenase, a/b hammerhead"/>
    <property type="match status" value="1"/>
</dbReference>
<protein>
    <submittedName>
        <fullName evidence="4">Xanthine dehydrogenase molybdenum-binding subunit XdhA</fullName>
    </submittedName>
</protein>
<dbReference type="GO" id="GO:0004854">
    <property type="term" value="F:xanthine dehydrogenase activity"/>
    <property type="evidence" value="ECO:0007669"/>
    <property type="project" value="InterPro"/>
</dbReference>
<evidence type="ECO:0000256" key="2">
    <source>
        <dbReference type="ARBA" id="ARBA00023002"/>
    </source>
</evidence>
<dbReference type="InterPro" id="IPR016208">
    <property type="entry name" value="Ald_Oxase/xanthine_DH-like"/>
</dbReference>
<dbReference type="InterPro" id="IPR000674">
    <property type="entry name" value="Ald_Oxase/Xan_DH_a/b"/>
</dbReference>
<dbReference type="AlphaFoldDB" id="A0AAV5B2S6"/>
<dbReference type="RefSeq" id="WP_135978667.1">
    <property type="nucleotide sequence ID" value="NZ_BQKC01000001.1"/>
</dbReference>
<dbReference type="NCBIfam" id="NF007426">
    <property type="entry name" value="PRK09970.1"/>
    <property type="match status" value="1"/>
</dbReference>
<dbReference type="GO" id="GO:0005506">
    <property type="term" value="F:iron ion binding"/>
    <property type="evidence" value="ECO:0007669"/>
    <property type="project" value="InterPro"/>
</dbReference>
<feature type="domain" description="Aldehyde oxidase/xanthine dehydrogenase a/b hammerhead" evidence="3">
    <location>
        <begin position="21"/>
        <end position="139"/>
    </location>
</feature>
<dbReference type="PANTHER" id="PTHR11908">
    <property type="entry name" value="XANTHINE DEHYDROGENASE"/>
    <property type="match status" value="1"/>
</dbReference>
<dbReference type="InterPro" id="IPR046867">
    <property type="entry name" value="AldOxase/xan_DH_MoCoBD2"/>
</dbReference>
<gene>
    <name evidence="4" type="ORF">ATOP_05660</name>
</gene>
<dbReference type="GO" id="GO:0002197">
    <property type="term" value="C:xanthine dehydrogenase complex"/>
    <property type="evidence" value="ECO:0007669"/>
    <property type="project" value="InterPro"/>
</dbReference>
<evidence type="ECO:0000259" key="3">
    <source>
        <dbReference type="SMART" id="SM01008"/>
    </source>
</evidence>
<dbReference type="EMBL" id="BQKC01000001">
    <property type="protein sequence ID" value="GJM54911.1"/>
    <property type="molecule type" value="Genomic_DNA"/>
</dbReference>
<dbReference type="InterPro" id="IPR008274">
    <property type="entry name" value="AldOxase/xan_DH_MoCoBD1"/>
</dbReference>
<dbReference type="Gene3D" id="3.30.365.10">
    <property type="entry name" value="Aldehyde oxidase/xanthine dehydrogenase, molybdopterin binding domain"/>
    <property type="match status" value="4"/>
</dbReference>
<evidence type="ECO:0000313" key="4">
    <source>
        <dbReference type="EMBL" id="GJM54911.1"/>
    </source>
</evidence>
<organism evidence="4 5">
    <name type="scientific">Granulimonas faecalis</name>
    <dbReference type="NCBI Taxonomy" id="2894155"/>
    <lineage>
        <taxon>Bacteria</taxon>
        <taxon>Bacillati</taxon>
        <taxon>Actinomycetota</taxon>
        <taxon>Coriobacteriia</taxon>
        <taxon>Coriobacteriales</taxon>
        <taxon>Kribbibacteriaceae</taxon>
        <taxon>Granulimonas</taxon>
    </lineage>
</organism>
<dbReference type="Pfam" id="PF01315">
    <property type="entry name" value="Ald_Xan_dh_C"/>
    <property type="match status" value="1"/>
</dbReference>
<keyword evidence="1" id="KW-0500">Molybdenum</keyword>
<dbReference type="Proteomes" id="UP001055025">
    <property type="component" value="Unassembled WGS sequence"/>
</dbReference>
<dbReference type="SUPFAM" id="SSF56003">
    <property type="entry name" value="Molybdenum cofactor-binding domain"/>
    <property type="match status" value="1"/>
</dbReference>
<dbReference type="NCBIfam" id="NF043082">
    <property type="entry name" value="XdhA_XDHase"/>
    <property type="match status" value="1"/>
</dbReference>
<name>A0AAV5B2S6_9ACTN</name>
<dbReference type="InterPro" id="IPR036856">
    <property type="entry name" value="Ald_Oxase/Xan_DH_a/b_sf"/>
</dbReference>